<keyword evidence="6" id="KW-1133">Transmembrane helix</keyword>
<keyword evidence="2" id="KW-0444">Lipid biosynthesis</keyword>
<dbReference type="InterPro" id="IPR002123">
    <property type="entry name" value="Plipid/glycerol_acylTrfase"/>
</dbReference>
<keyword evidence="5" id="KW-0012">Acyltransferase</keyword>
<gene>
    <name evidence="8" type="ORF">GCM10007860_33380</name>
</gene>
<dbReference type="CDD" id="cd07989">
    <property type="entry name" value="LPLAT_AGPAT-like"/>
    <property type="match status" value="1"/>
</dbReference>
<keyword evidence="9" id="KW-1185">Reference proteome</keyword>
<evidence type="ECO:0000313" key="8">
    <source>
        <dbReference type="EMBL" id="GLS06169.1"/>
    </source>
</evidence>
<keyword evidence="3" id="KW-0808">Transferase</keyword>
<dbReference type="PANTHER" id="PTHR10434">
    <property type="entry name" value="1-ACYL-SN-GLYCEROL-3-PHOSPHATE ACYLTRANSFERASE"/>
    <property type="match status" value="1"/>
</dbReference>
<dbReference type="RefSeq" id="WP_018749106.1">
    <property type="nucleotide sequence ID" value="NZ_BSOZ01000100.1"/>
</dbReference>
<comment type="pathway">
    <text evidence="1">Lipid metabolism.</text>
</comment>
<feature type="domain" description="Phospholipid/glycerol acyltransferase" evidence="7">
    <location>
        <begin position="72"/>
        <end position="184"/>
    </location>
</feature>
<evidence type="ECO:0000313" key="9">
    <source>
        <dbReference type="Proteomes" id="UP001156836"/>
    </source>
</evidence>
<evidence type="ECO:0000256" key="5">
    <source>
        <dbReference type="ARBA" id="ARBA00023315"/>
    </source>
</evidence>
<name>A0ABQ6BXE1_9NEIS</name>
<keyword evidence="4" id="KW-0443">Lipid metabolism</keyword>
<protein>
    <recommendedName>
        <fullName evidence="7">Phospholipid/glycerol acyltransferase domain-containing protein</fullName>
    </recommendedName>
</protein>
<dbReference type="Proteomes" id="UP001156836">
    <property type="component" value="Unassembled WGS sequence"/>
</dbReference>
<accession>A0ABQ6BXE1</accession>
<dbReference type="SUPFAM" id="SSF69593">
    <property type="entry name" value="Glycerol-3-phosphate (1)-acyltransferase"/>
    <property type="match status" value="1"/>
</dbReference>
<keyword evidence="6" id="KW-0472">Membrane</keyword>
<comment type="caution">
    <text evidence="8">The sequence shown here is derived from an EMBL/GenBank/DDBJ whole genome shotgun (WGS) entry which is preliminary data.</text>
</comment>
<dbReference type="EMBL" id="BSOZ01000100">
    <property type="protein sequence ID" value="GLS06169.1"/>
    <property type="molecule type" value="Genomic_DNA"/>
</dbReference>
<sequence length="248" mass="28325">MLWLAARLRNLCAWLDLAAFTVAMALLARLPLAWLAGWYPKLFQRWCRAFVRALGVELRLHQHYTGHLPERYILIANHPSAFEDIGIPALFPVTNLAKAEVRHWWIVGRIAAAAGTLFVQREDKTSRQAAQAALIDAVRAGHNVAIYPEGGCKGRLIWERFLYGAFSVSLETGVPIVPVFLHYEAQAEFAWGDDETLPQKILRISRSPNRHAHYHVFEPLRPSDFADRDHYAAHAHACFLAWQRRFLE</sequence>
<keyword evidence="6" id="KW-0812">Transmembrane</keyword>
<evidence type="ECO:0000259" key="7">
    <source>
        <dbReference type="SMART" id="SM00563"/>
    </source>
</evidence>
<feature type="transmembrane region" description="Helical" evidence="6">
    <location>
        <begin position="12"/>
        <end position="39"/>
    </location>
</feature>
<dbReference type="Pfam" id="PF01553">
    <property type="entry name" value="Acyltransferase"/>
    <property type="match status" value="1"/>
</dbReference>
<evidence type="ECO:0000256" key="3">
    <source>
        <dbReference type="ARBA" id="ARBA00022679"/>
    </source>
</evidence>
<evidence type="ECO:0000256" key="4">
    <source>
        <dbReference type="ARBA" id="ARBA00023098"/>
    </source>
</evidence>
<dbReference type="PANTHER" id="PTHR10434:SF64">
    <property type="entry name" value="1-ACYL-SN-GLYCEROL-3-PHOSPHATE ACYLTRANSFERASE-RELATED"/>
    <property type="match status" value="1"/>
</dbReference>
<dbReference type="SMART" id="SM00563">
    <property type="entry name" value="PlsC"/>
    <property type="match status" value="1"/>
</dbReference>
<reference evidence="9" key="1">
    <citation type="journal article" date="2019" name="Int. J. Syst. Evol. Microbiol.">
        <title>The Global Catalogue of Microorganisms (GCM) 10K type strain sequencing project: providing services to taxonomists for standard genome sequencing and annotation.</title>
        <authorList>
            <consortium name="The Broad Institute Genomics Platform"/>
            <consortium name="The Broad Institute Genome Sequencing Center for Infectious Disease"/>
            <person name="Wu L."/>
            <person name="Ma J."/>
        </authorList>
    </citation>
    <scope>NUCLEOTIDE SEQUENCE [LARGE SCALE GENOMIC DNA]</scope>
    <source>
        <strain evidence="9">NBRC 104970</strain>
    </source>
</reference>
<evidence type="ECO:0000256" key="2">
    <source>
        <dbReference type="ARBA" id="ARBA00022516"/>
    </source>
</evidence>
<evidence type="ECO:0000256" key="6">
    <source>
        <dbReference type="SAM" id="Phobius"/>
    </source>
</evidence>
<proteinExistence type="predicted"/>
<organism evidence="8 9">
    <name type="scientific">Chitiniphilus shinanonensis</name>
    <dbReference type="NCBI Taxonomy" id="553088"/>
    <lineage>
        <taxon>Bacteria</taxon>
        <taxon>Pseudomonadati</taxon>
        <taxon>Pseudomonadota</taxon>
        <taxon>Betaproteobacteria</taxon>
        <taxon>Neisseriales</taxon>
        <taxon>Chitinibacteraceae</taxon>
        <taxon>Chitiniphilus</taxon>
    </lineage>
</organism>
<evidence type="ECO:0000256" key="1">
    <source>
        <dbReference type="ARBA" id="ARBA00005189"/>
    </source>
</evidence>